<dbReference type="InterPro" id="IPR050107">
    <property type="entry name" value="ABC_carbohydrate_import_ATPase"/>
</dbReference>
<keyword evidence="5" id="KW-0762">Sugar transport</keyword>
<keyword evidence="3" id="KW-1003">Cell membrane</keyword>
<dbReference type="SMART" id="SM00382">
    <property type="entry name" value="AAA"/>
    <property type="match status" value="2"/>
</dbReference>
<evidence type="ECO:0000256" key="1">
    <source>
        <dbReference type="ARBA" id="ARBA00004202"/>
    </source>
</evidence>
<evidence type="ECO:0000256" key="2">
    <source>
        <dbReference type="ARBA" id="ARBA00022448"/>
    </source>
</evidence>
<keyword evidence="6" id="KW-0677">Repeat</keyword>
<sequence length="550" mass="58814">MTQSGMHTPHSAQSAQSPGTRAVLLEMQDIGISFGGVPALRGANLSVAAGEVHALIGQNGAGKSTMIKILTGAYRRSSGSVRFEGRDVDFRTPKQAREAGISTIYQEINLVPFRSVAENIFLGREPRRFGLIDWRTVQQRAGALLESFGLHIDVKKPVGRYSTAIQQMVALARAVSSDAKMVIMDESTSSLDEREVELLFTVVRKLRDDGRAVIFVSHRLDELYALCDRVTVMRDGQTVAQSTMAEMDKLQLVTTMLGRTLAAVVHDDPAAREANLARRGKQAIAAHDLAAHPKVSDVSLEVHAGEAVGLAGLLGSGRTETMRLMFGADPLERGSLSIGGEAVALKSPQDAIARGLAYLTEDRKAEGIVPELSVRDNLTLVCLRTLAKNGVVDVKKQQAIVERFIASLGIKLSSADQPIRELSGGNQQKVLLARWLAAEPALLLLDEPTRGIDVGAKADVAKIVRELRDAGLAVLMSASELEELTAVADRAVVIRDGRTVAELNGADMSESAIMDAIAYGGDGRSELAEAAQTASAAHIEDALEGDRHGV</sequence>
<dbReference type="GO" id="GO:0016887">
    <property type="term" value="F:ATP hydrolysis activity"/>
    <property type="evidence" value="ECO:0007669"/>
    <property type="project" value="InterPro"/>
</dbReference>
<dbReference type="InterPro" id="IPR003439">
    <property type="entry name" value="ABC_transporter-like_ATP-bd"/>
</dbReference>
<dbReference type="GO" id="GO:0005886">
    <property type="term" value="C:plasma membrane"/>
    <property type="evidence" value="ECO:0007669"/>
    <property type="project" value="UniProtKB-SubCell"/>
</dbReference>
<evidence type="ECO:0000313" key="12">
    <source>
        <dbReference type="EMBL" id="CAB3660485.1"/>
    </source>
</evidence>
<dbReference type="InterPro" id="IPR003593">
    <property type="entry name" value="AAA+_ATPase"/>
</dbReference>
<dbReference type="Proteomes" id="UP000494205">
    <property type="component" value="Unassembled WGS sequence"/>
</dbReference>
<evidence type="ECO:0000256" key="10">
    <source>
        <dbReference type="ARBA" id="ARBA00023136"/>
    </source>
</evidence>
<dbReference type="SUPFAM" id="SSF52540">
    <property type="entry name" value="P-loop containing nucleoside triphosphate hydrolases"/>
    <property type="match status" value="2"/>
</dbReference>
<evidence type="ECO:0000256" key="9">
    <source>
        <dbReference type="ARBA" id="ARBA00022967"/>
    </source>
</evidence>
<proteinExistence type="predicted"/>
<dbReference type="FunFam" id="3.40.50.300:FF:000127">
    <property type="entry name" value="Ribose import ATP-binding protein RbsA"/>
    <property type="match status" value="1"/>
</dbReference>
<feature type="domain" description="ABC transporter" evidence="11">
    <location>
        <begin position="271"/>
        <end position="521"/>
    </location>
</feature>
<evidence type="ECO:0000256" key="5">
    <source>
        <dbReference type="ARBA" id="ARBA00022597"/>
    </source>
</evidence>
<reference evidence="12 13" key="1">
    <citation type="submission" date="2020-04" db="EMBL/GenBank/DDBJ databases">
        <authorList>
            <person name="De Canck E."/>
        </authorList>
    </citation>
    <scope>NUCLEOTIDE SEQUENCE [LARGE SCALE GENOMIC DNA]</scope>
    <source>
        <strain evidence="12 13">LMG 27174</strain>
    </source>
</reference>
<protein>
    <submittedName>
        <fullName evidence="12">Fructose import ATP-binding protein FruK</fullName>
    </submittedName>
</protein>
<evidence type="ECO:0000256" key="7">
    <source>
        <dbReference type="ARBA" id="ARBA00022741"/>
    </source>
</evidence>
<keyword evidence="7" id="KW-0547">Nucleotide-binding</keyword>
<feature type="domain" description="ABC transporter" evidence="11">
    <location>
        <begin position="25"/>
        <end position="260"/>
    </location>
</feature>
<dbReference type="AlphaFoldDB" id="A0A6J5AAB4"/>
<dbReference type="CDD" id="cd03216">
    <property type="entry name" value="ABC_Carb_Monos_I"/>
    <property type="match status" value="1"/>
</dbReference>
<keyword evidence="8 12" id="KW-0067">ATP-binding</keyword>
<evidence type="ECO:0000256" key="6">
    <source>
        <dbReference type="ARBA" id="ARBA00022737"/>
    </source>
</evidence>
<name>A0A6J5AAB4_9BURK</name>
<evidence type="ECO:0000256" key="3">
    <source>
        <dbReference type="ARBA" id="ARBA00022475"/>
    </source>
</evidence>
<dbReference type="PROSITE" id="PS50893">
    <property type="entry name" value="ABC_TRANSPORTER_2"/>
    <property type="match status" value="2"/>
</dbReference>
<dbReference type="PANTHER" id="PTHR43790:SF9">
    <property type="entry name" value="GALACTOFURANOSE TRANSPORTER ATP-BINDING PROTEIN YTFR"/>
    <property type="match status" value="1"/>
</dbReference>
<evidence type="ECO:0000256" key="4">
    <source>
        <dbReference type="ARBA" id="ARBA00022519"/>
    </source>
</evidence>
<keyword evidence="9" id="KW-1278">Translocase</keyword>
<keyword evidence="10" id="KW-0472">Membrane</keyword>
<organism evidence="12 13">
    <name type="scientific">Paraburkholderia rhynchosiae</name>
    <dbReference type="NCBI Taxonomy" id="487049"/>
    <lineage>
        <taxon>Bacteria</taxon>
        <taxon>Pseudomonadati</taxon>
        <taxon>Pseudomonadota</taxon>
        <taxon>Betaproteobacteria</taxon>
        <taxon>Burkholderiales</taxon>
        <taxon>Burkholderiaceae</taxon>
        <taxon>Paraburkholderia</taxon>
    </lineage>
</organism>
<dbReference type="PROSITE" id="PS00211">
    <property type="entry name" value="ABC_TRANSPORTER_1"/>
    <property type="match status" value="1"/>
</dbReference>
<keyword evidence="4" id="KW-0997">Cell inner membrane</keyword>
<dbReference type="RefSeq" id="WP_407070664.1">
    <property type="nucleotide sequence ID" value="NZ_CADIJZ010000005.1"/>
</dbReference>
<dbReference type="Gene3D" id="3.40.50.300">
    <property type="entry name" value="P-loop containing nucleotide triphosphate hydrolases"/>
    <property type="match status" value="2"/>
</dbReference>
<comment type="subcellular location">
    <subcellularLocation>
        <location evidence="1">Cell membrane</location>
        <topology evidence="1">Peripheral membrane protein</topology>
    </subcellularLocation>
</comment>
<dbReference type="Pfam" id="PF00005">
    <property type="entry name" value="ABC_tran"/>
    <property type="match status" value="2"/>
</dbReference>
<dbReference type="PANTHER" id="PTHR43790">
    <property type="entry name" value="CARBOHYDRATE TRANSPORT ATP-BINDING PROTEIN MG119-RELATED"/>
    <property type="match status" value="1"/>
</dbReference>
<dbReference type="InterPro" id="IPR017871">
    <property type="entry name" value="ABC_transporter-like_CS"/>
</dbReference>
<evidence type="ECO:0000313" key="13">
    <source>
        <dbReference type="Proteomes" id="UP000494205"/>
    </source>
</evidence>
<dbReference type="EMBL" id="CADIJZ010000005">
    <property type="protein sequence ID" value="CAB3660485.1"/>
    <property type="molecule type" value="Genomic_DNA"/>
</dbReference>
<evidence type="ECO:0000259" key="11">
    <source>
        <dbReference type="PROSITE" id="PS50893"/>
    </source>
</evidence>
<dbReference type="InterPro" id="IPR027417">
    <property type="entry name" value="P-loop_NTPase"/>
</dbReference>
<accession>A0A6J5AAB4</accession>
<evidence type="ECO:0000256" key="8">
    <source>
        <dbReference type="ARBA" id="ARBA00022840"/>
    </source>
</evidence>
<keyword evidence="2" id="KW-0813">Transport</keyword>
<dbReference type="GO" id="GO:0005524">
    <property type="term" value="F:ATP binding"/>
    <property type="evidence" value="ECO:0007669"/>
    <property type="project" value="UniProtKB-KW"/>
</dbReference>
<dbReference type="CDD" id="cd03215">
    <property type="entry name" value="ABC_Carb_Monos_II"/>
    <property type="match status" value="1"/>
</dbReference>
<gene>
    <name evidence="12" type="primary">fruK_1</name>
    <name evidence="12" type="ORF">LMG27174_01609</name>
</gene>